<reference evidence="2" key="1">
    <citation type="journal article" date="2023" name="Mol. Phylogenet. Evol.">
        <title>Genome-scale phylogeny and comparative genomics of the fungal order Sordariales.</title>
        <authorList>
            <person name="Hensen N."/>
            <person name="Bonometti L."/>
            <person name="Westerberg I."/>
            <person name="Brannstrom I.O."/>
            <person name="Guillou S."/>
            <person name="Cros-Aarteil S."/>
            <person name="Calhoun S."/>
            <person name="Haridas S."/>
            <person name="Kuo A."/>
            <person name="Mondo S."/>
            <person name="Pangilinan J."/>
            <person name="Riley R."/>
            <person name="LaButti K."/>
            <person name="Andreopoulos B."/>
            <person name="Lipzen A."/>
            <person name="Chen C."/>
            <person name="Yan M."/>
            <person name="Daum C."/>
            <person name="Ng V."/>
            <person name="Clum A."/>
            <person name="Steindorff A."/>
            <person name="Ohm R.A."/>
            <person name="Martin F."/>
            <person name="Silar P."/>
            <person name="Natvig D.O."/>
            <person name="Lalanne C."/>
            <person name="Gautier V."/>
            <person name="Ament-Velasquez S.L."/>
            <person name="Kruys A."/>
            <person name="Hutchinson M.I."/>
            <person name="Powell A.J."/>
            <person name="Barry K."/>
            <person name="Miller A.N."/>
            <person name="Grigoriev I.V."/>
            <person name="Debuchy R."/>
            <person name="Gladieux P."/>
            <person name="Hiltunen Thoren M."/>
            <person name="Johannesson H."/>
        </authorList>
    </citation>
    <scope>NUCLEOTIDE SEQUENCE</scope>
    <source>
        <strain evidence="2">CBS 123565</strain>
    </source>
</reference>
<feature type="signal peptide" evidence="1">
    <location>
        <begin position="1"/>
        <end position="23"/>
    </location>
</feature>
<name>A0AAN6UTE8_9PEZI</name>
<comment type="caution">
    <text evidence="2">The sequence shown here is derived from an EMBL/GenBank/DDBJ whole genome shotgun (WGS) entry which is preliminary data.</text>
</comment>
<dbReference type="Proteomes" id="UP001304895">
    <property type="component" value="Unassembled WGS sequence"/>
</dbReference>
<protein>
    <recommendedName>
        <fullName evidence="4">Secreted protein</fullName>
    </recommendedName>
</protein>
<proteinExistence type="predicted"/>
<evidence type="ECO:0008006" key="4">
    <source>
        <dbReference type="Google" id="ProtNLM"/>
    </source>
</evidence>
<organism evidence="2 3">
    <name type="scientific">Trichocladium antarcticum</name>
    <dbReference type="NCBI Taxonomy" id="1450529"/>
    <lineage>
        <taxon>Eukaryota</taxon>
        <taxon>Fungi</taxon>
        <taxon>Dikarya</taxon>
        <taxon>Ascomycota</taxon>
        <taxon>Pezizomycotina</taxon>
        <taxon>Sordariomycetes</taxon>
        <taxon>Sordariomycetidae</taxon>
        <taxon>Sordariales</taxon>
        <taxon>Chaetomiaceae</taxon>
        <taxon>Trichocladium</taxon>
    </lineage>
</organism>
<evidence type="ECO:0000256" key="1">
    <source>
        <dbReference type="SAM" id="SignalP"/>
    </source>
</evidence>
<accession>A0AAN6UTE8</accession>
<dbReference type="AlphaFoldDB" id="A0AAN6UTE8"/>
<keyword evidence="1" id="KW-0732">Signal</keyword>
<keyword evidence="3" id="KW-1185">Reference proteome</keyword>
<reference evidence="2" key="2">
    <citation type="submission" date="2023-05" db="EMBL/GenBank/DDBJ databases">
        <authorList>
            <consortium name="Lawrence Berkeley National Laboratory"/>
            <person name="Steindorff A."/>
            <person name="Hensen N."/>
            <person name="Bonometti L."/>
            <person name="Westerberg I."/>
            <person name="Brannstrom I.O."/>
            <person name="Guillou S."/>
            <person name="Cros-Aarteil S."/>
            <person name="Calhoun S."/>
            <person name="Haridas S."/>
            <person name="Kuo A."/>
            <person name="Mondo S."/>
            <person name="Pangilinan J."/>
            <person name="Riley R."/>
            <person name="Labutti K."/>
            <person name="Andreopoulos B."/>
            <person name="Lipzen A."/>
            <person name="Chen C."/>
            <person name="Yanf M."/>
            <person name="Daum C."/>
            <person name="Ng V."/>
            <person name="Clum A."/>
            <person name="Ohm R."/>
            <person name="Martin F."/>
            <person name="Silar P."/>
            <person name="Natvig D."/>
            <person name="Lalanne C."/>
            <person name="Gautier V."/>
            <person name="Ament-Velasquez S.L."/>
            <person name="Kruys A."/>
            <person name="Hutchinson M.I."/>
            <person name="Powell A.J."/>
            <person name="Barry K."/>
            <person name="Miller A.N."/>
            <person name="Grigoriev I.V."/>
            <person name="Debuchy R."/>
            <person name="Gladieux P."/>
            <person name="Thoren M.H."/>
            <person name="Johannesson H."/>
        </authorList>
    </citation>
    <scope>NUCLEOTIDE SEQUENCE</scope>
    <source>
        <strain evidence="2">CBS 123565</strain>
    </source>
</reference>
<sequence>MKGQEIDLLGGLLITLLSSPCLENCGGPVIVSGFSCPTIIPSAYLQWFVSAPQSRDPAFSIAPSQLRHETVWPSKRAGRDDQPTKPRNTFKSHVSDFTFRCATTIILTARQAPHCPVLLYSVSPCTSGTIKLAAAHSKHSADPCVSLLPRFDCFCRASQTAHC</sequence>
<dbReference type="EMBL" id="MU853401">
    <property type="protein sequence ID" value="KAK4138902.1"/>
    <property type="molecule type" value="Genomic_DNA"/>
</dbReference>
<evidence type="ECO:0000313" key="3">
    <source>
        <dbReference type="Proteomes" id="UP001304895"/>
    </source>
</evidence>
<feature type="chain" id="PRO_5042967893" description="Secreted protein" evidence="1">
    <location>
        <begin position="24"/>
        <end position="163"/>
    </location>
</feature>
<gene>
    <name evidence="2" type="ORF">BT67DRAFT_26686</name>
</gene>
<evidence type="ECO:0000313" key="2">
    <source>
        <dbReference type="EMBL" id="KAK4138902.1"/>
    </source>
</evidence>